<gene>
    <name evidence="8" type="ORF">WS72_14065</name>
</gene>
<keyword evidence="4" id="KW-0547">Nucleotide-binding</keyword>
<dbReference type="GO" id="GO:0016779">
    <property type="term" value="F:nucleotidyltransferase activity"/>
    <property type="evidence" value="ECO:0007669"/>
    <property type="project" value="UniProtKB-KW"/>
</dbReference>
<dbReference type="EMBL" id="LNJQ01000001">
    <property type="protein sequence ID" value="KWZ43868.1"/>
    <property type="molecule type" value="Genomic_DNA"/>
</dbReference>
<dbReference type="InterPro" id="IPR031157">
    <property type="entry name" value="G_TR_CS"/>
</dbReference>
<dbReference type="InterPro" id="IPR054696">
    <property type="entry name" value="GTP-eEF1A_C"/>
</dbReference>
<proteinExistence type="predicted"/>
<dbReference type="EC" id="2.7.7.4" evidence="1"/>
<evidence type="ECO:0000259" key="7">
    <source>
        <dbReference type="PROSITE" id="PS51722"/>
    </source>
</evidence>
<dbReference type="RefSeq" id="WP_038745217.1">
    <property type="nucleotide sequence ID" value="NZ_CP013417.1"/>
</dbReference>
<dbReference type="CDD" id="cd03695">
    <property type="entry name" value="CysN_NodQ_II"/>
    <property type="match status" value="1"/>
</dbReference>
<dbReference type="PANTHER" id="PTHR23115">
    <property type="entry name" value="TRANSLATION FACTOR"/>
    <property type="match status" value="1"/>
</dbReference>
<evidence type="ECO:0000256" key="3">
    <source>
        <dbReference type="ARBA" id="ARBA00022695"/>
    </source>
</evidence>
<keyword evidence="9" id="KW-1185">Reference proteome</keyword>
<dbReference type="SUPFAM" id="SSF50447">
    <property type="entry name" value="Translation proteins"/>
    <property type="match status" value="1"/>
</dbReference>
<dbReference type="CDD" id="cd04095">
    <property type="entry name" value="CysN_NoDQ_III"/>
    <property type="match status" value="1"/>
</dbReference>
<accession>A0ABR5TFU0</accession>
<dbReference type="SUPFAM" id="SSF50465">
    <property type="entry name" value="EF-Tu/eEF-1alpha/eIF2-gamma C-terminal domain"/>
    <property type="match status" value="1"/>
</dbReference>
<evidence type="ECO:0000313" key="9">
    <source>
        <dbReference type="Proteomes" id="UP000070255"/>
    </source>
</evidence>
<name>A0ABR5TFU0_9BURK</name>
<dbReference type="PROSITE" id="PS00301">
    <property type="entry name" value="G_TR_1"/>
    <property type="match status" value="1"/>
</dbReference>
<protein>
    <recommendedName>
        <fullName evidence="1">sulfate adenylyltransferase</fullName>
        <ecNumber evidence="1">2.7.7.4</ecNumber>
    </recommendedName>
</protein>
<dbReference type="InterPro" id="IPR041757">
    <property type="entry name" value="CysN_GTP-bd"/>
</dbReference>
<keyword evidence="6" id="KW-0342">GTP-binding</keyword>
<dbReference type="InterPro" id="IPR050100">
    <property type="entry name" value="TRAFAC_GTPase_members"/>
</dbReference>
<evidence type="ECO:0000256" key="5">
    <source>
        <dbReference type="ARBA" id="ARBA00022840"/>
    </source>
</evidence>
<dbReference type="PRINTS" id="PR00315">
    <property type="entry name" value="ELONGATNFCT"/>
</dbReference>
<evidence type="ECO:0000256" key="6">
    <source>
        <dbReference type="ARBA" id="ARBA00023134"/>
    </source>
</evidence>
<sequence>MSIIENNEDLGVLRFITAGSVDDGKSTLIGRLLYDSKAVLSDQLSALSRAKNKRTVGDELDLALLTDGLEAEREQGITIDVAYRYFATAKRKFIIADTPGHEQYTRNMVTGASTAHAAIILIDATRVTFEGGLAQLLPQTKRHSAIVKLLDLQHVIVAINKMDLVDYSETRFNEIRDAYVKLAQQLGLTDVRFVPVSALKGDNIVAASERMPWYADEPLLNVLEALPVETQAHDALRFPVQWVARQDGSSADDFRGYMGRIEAGEVKVGDEIVVLPSNRTATIAEIVAPVPGGTAAVERAFAGQTVTIRLAEDVDVSRGDTFVPRGESVEPAKKLEADLCWFDDAPLSPQRKYLLKQTTSTVFAKIGAVKQVLDVHTLSHATDRHDLKMNDIGRVALTLQKPIVCDTYDAHPGTGAFVLIDEATHHTVAAGMIRAFSA</sequence>
<keyword evidence="3 8" id="KW-0548">Nucleotidyltransferase</keyword>
<dbReference type="InterPro" id="IPR027417">
    <property type="entry name" value="P-loop_NTPase"/>
</dbReference>
<dbReference type="InterPro" id="IPR044139">
    <property type="entry name" value="CysN_NoDQ_III"/>
</dbReference>
<dbReference type="Pfam" id="PF22594">
    <property type="entry name" value="GTP-eEF1A_C"/>
    <property type="match status" value="1"/>
</dbReference>
<keyword evidence="2" id="KW-0808">Transferase</keyword>
<dbReference type="InterPro" id="IPR009001">
    <property type="entry name" value="Transl_elong_EF1A/Init_IF2_C"/>
</dbReference>
<dbReference type="NCBIfam" id="TIGR02034">
    <property type="entry name" value="CysN"/>
    <property type="match status" value="1"/>
</dbReference>
<evidence type="ECO:0000256" key="2">
    <source>
        <dbReference type="ARBA" id="ARBA00022679"/>
    </source>
</evidence>
<dbReference type="Gene3D" id="2.40.30.10">
    <property type="entry name" value="Translation factors"/>
    <property type="match status" value="2"/>
</dbReference>
<dbReference type="Pfam" id="PF00009">
    <property type="entry name" value="GTP_EFTU"/>
    <property type="match status" value="1"/>
</dbReference>
<evidence type="ECO:0000313" key="8">
    <source>
        <dbReference type="EMBL" id="KWZ43868.1"/>
    </source>
</evidence>
<dbReference type="Gene3D" id="3.40.50.300">
    <property type="entry name" value="P-loop containing nucleotide triphosphate hydrolases"/>
    <property type="match status" value="1"/>
</dbReference>
<feature type="domain" description="Tr-type G" evidence="7">
    <location>
        <begin position="10"/>
        <end position="232"/>
    </location>
</feature>
<evidence type="ECO:0000256" key="4">
    <source>
        <dbReference type="ARBA" id="ARBA00022741"/>
    </source>
</evidence>
<dbReference type="InterPro" id="IPR044138">
    <property type="entry name" value="CysN_II"/>
</dbReference>
<evidence type="ECO:0000256" key="1">
    <source>
        <dbReference type="ARBA" id="ARBA00012391"/>
    </source>
</evidence>
<dbReference type="CDD" id="cd04166">
    <property type="entry name" value="CysN_ATPS"/>
    <property type="match status" value="1"/>
</dbReference>
<organism evidence="8 9">
    <name type="scientific">Burkholderia savannae</name>
    <dbReference type="NCBI Taxonomy" id="1637837"/>
    <lineage>
        <taxon>Bacteria</taxon>
        <taxon>Pseudomonadati</taxon>
        <taxon>Pseudomonadota</taxon>
        <taxon>Betaproteobacteria</taxon>
        <taxon>Burkholderiales</taxon>
        <taxon>Burkholderiaceae</taxon>
        <taxon>Burkholderia</taxon>
        <taxon>pseudomallei group</taxon>
    </lineage>
</organism>
<dbReference type="PROSITE" id="PS51722">
    <property type="entry name" value="G_TR_2"/>
    <property type="match status" value="1"/>
</dbReference>
<keyword evidence="5" id="KW-0067">ATP-binding</keyword>
<dbReference type="InterPro" id="IPR011779">
    <property type="entry name" value="SO4_adenylTrfase_lsu"/>
</dbReference>
<dbReference type="InterPro" id="IPR000795">
    <property type="entry name" value="T_Tr_GTP-bd_dom"/>
</dbReference>
<reference evidence="8 9" key="1">
    <citation type="submission" date="2015-11" db="EMBL/GenBank/DDBJ databases">
        <authorList>
            <person name="Sahl J."/>
            <person name="Wagner D."/>
            <person name="Keim P."/>
        </authorList>
    </citation>
    <scope>NUCLEOTIDE SEQUENCE [LARGE SCALE GENOMIC DNA]</scope>
    <source>
        <strain evidence="8 9">BDU18</strain>
    </source>
</reference>
<dbReference type="Proteomes" id="UP000070255">
    <property type="component" value="Unassembled WGS sequence"/>
</dbReference>
<dbReference type="SUPFAM" id="SSF52540">
    <property type="entry name" value="P-loop containing nucleoside triphosphate hydrolases"/>
    <property type="match status" value="1"/>
</dbReference>
<dbReference type="InterPro" id="IPR009000">
    <property type="entry name" value="Transl_B-barrel_sf"/>
</dbReference>
<comment type="caution">
    <text evidence="8">The sequence shown here is derived from an EMBL/GenBank/DDBJ whole genome shotgun (WGS) entry which is preliminary data.</text>
</comment>